<accession>B4GRX9</accession>
<sequence length="80" mass="8911">MSEMTLNNLSQEGSAPENSSIMFGNTTAQLAEINIKQKDDNLNGKFYASTSRNRNTKDGIYWGTRGNLKSCTMLLKSIFI</sequence>
<name>B4GRX9_DROPE</name>
<evidence type="ECO:0000313" key="3">
    <source>
        <dbReference type="Proteomes" id="UP000008744"/>
    </source>
</evidence>
<dbReference type="HOGENOM" id="CLU_2592311_0_0_1"/>
<keyword evidence="3" id="KW-1185">Reference proteome</keyword>
<evidence type="ECO:0000256" key="1">
    <source>
        <dbReference type="SAM" id="MobiDB-lite"/>
    </source>
</evidence>
<feature type="region of interest" description="Disordered" evidence="1">
    <location>
        <begin position="1"/>
        <end position="21"/>
    </location>
</feature>
<gene>
    <name evidence="2" type="primary">Dper\GL24848</name>
    <name evidence="2" type="ORF">Dper_GL24848</name>
</gene>
<protein>
    <submittedName>
        <fullName evidence="2">GL24848</fullName>
    </submittedName>
</protein>
<dbReference type="AlphaFoldDB" id="B4GRX9"/>
<evidence type="ECO:0000313" key="2">
    <source>
        <dbReference type="EMBL" id="EDW40514.1"/>
    </source>
</evidence>
<dbReference type="Proteomes" id="UP000008744">
    <property type="component" value="Unassembled WGS sequence"/>
</dbReference>
<dbReference type="EMBL" id="CH479188">
    <property type="protein sequence ID" value="EDW40514.1"/>
    <property type="molecule type" value="Genomic_DNA"/>
</dbReference>
<reference evidence="2 3" key="1">
    <citation type="journal article" date="2007" name="Nature">
        <title>Evolution of genes and genomes on the Drosophila phylogeny.</title>
        <authorList>
            <consortium name="Drosophila 12 Genomes Consortium"/>
            <person name="Clark A.G."/>
            <person name="Eisen M.B."/>
            <person name="Smith D.R."/>
            <person name="Bergman C.M."/>
            <person name="Oliver B."/>
            <person name="Markow T.A."/>
            <person name="Kaufman T.C."/>
            <person name="Kellis M."/>
            <person name="Gelbart W."/>
            <person name="Iyer V.N."/>
            <person name="Pollard D.A."/>
            <person name="Sackton T.B."/>
            <person name="Larracuente A.M."/>
            <person name="Singh N.D."/>
            <person name="Abad J.P."/>
            <person name="Abt D.N."/>
            <person name="Adryan B."/>
            <person name="Aguade M."/>
            <person name="Akashi H."/>
            <person name="Anderson W.W."/>
            <person name="Aquadro C.F."/>
            <person name="Ardell D.H."/>
            <person name="Arguello R."/>
            <person name="Artieri C.G."/>
            <person name="Barbash D.A."/>
            <person name="Barker D."/>
            <person name="Barsanti P."/>
            <person name="Batterham P."/>
            <person name="Batzoglou S."/>
            <person name="Begun D."/>
            <person name="Bhutkar A."/>
            <person name="Blanco E."/>
            <person name="Bosak S.A."/>
            <person name="Bradley R.K."/>
            <person name="Brand A.D."/>
            <person name="Brent M.R."/>
            <person name="Brooks A.N."/>
            <person name="Brown R.H."/>
            <person name="Butlin R.K."/>
            <person name="Caggese C."/>
            <person name="Calvi B.R."/>
            <person name="Bernardo de Carvalho A."/>
            <person name="Caspi A."/>
            <person name="Castrezana S."/>
            <person name="Celniker S.E."/>
            <person name="Chang J.L."/>
            <person name="Chapple C."/>
            <person name="Chatterji S."/>
            <person name="Chinwalla A."/>
            <person name="Civetta A."/>
            <person name="Clifton S.W."/>
            <person name="Comeron J.M."/>
            <person name="Costello J.C."/>
            <person name="Coyne J.A."/>
            <person name="Daub J."/>
            <person name="David R.G."/>
            <person name="Delcher A.L."/>
            <person name="Delehaunty K."/>
            <person name="Do C.B."/>
            <person name="Ebling H."/>
            <person name="Edwards K."/>
            <person name="Eickbush T."/>
            <person name="Evans J.D."/>
            <person name="Filipski A."/>
            <person name="Findeiss S."/>
            <person name="Freyhult E."/>
            <person name="Fulton L."/>
            <person name="Fulton R."/>
            <person name="Garcia A.C."/>
            <person name="Gardiner A."/>
            <person name="Garfield D.A."/>
            <person name="Garvin B.E."/>
            <person name="Gibson G."/>
            <person name="Gilbert D."/>
            <person name="Gnerre S."/>
            <person name="Godfrey J."/>
            <person name="Good R."/>
            <person name="Gotea V."/>
            <person name="Gravely B."/>
            <person name="Greenberg A.J."/>
            <person name="Griffiths-Jones S."/>
            <person name="Gross S."/>
            <person name="Guigo R."/>
            <person name="Gustafson E.A."/>
            <person name="Haerty W."/>
            <person name="Hahn M.W."/>
            <person name="Halligan D.L."/>
            <person name="Halpern A.L."/>
            <person name="Halter G.M."/>
            <person name="Han M.V."/>
            <person name="Heger A."/>
            <person name="Hillier L."/>
            <person name="Hinrichs A.S."/>
            <person name="Holmes I."/>
            <person name="Hoskins R.A."/>
            <person name="Hubisz M.J."/>
            <person name="Hultmark D."/>
            <person name="Huntley M.A."/>
            <person name="Jaffe D.B."/>
            <person name="Jagadeeshan S."/>
            <person name="Jeck W.R."/>
            <person name="Johnson J."/>
            <person name="Jones C.D."/>
            <person name="Jordan W.C."/>
            <person name="Karpen G.H."/>
            <person name="Kataoka E."/>
            <person name="Keightley P.D."/>
            <person name="Kheradpour P."/>
            <person name="Kirkness E.F."/>
            <person name="Koerich L.B."/>
            <person name="Kristiansen K."/>
            <person name="Kudrna D."/>
            <person name="Kulathinal R.J."/>
            <person name="Kumar S."/>
            <person name="Kwok R."/>
            <person name="Lander E."/>
            <person name="Langley C.H."/>
            <person name="Lapoint R."/>
            <person name="Lazzaro B.P."/>
            <person name="Lee S.J."/>
            <person name="Levesque L."/>
            <person name="Li R."/>
            <person name="Lin C.F."/>
            <person name="Lin M.F."/>
            <person name="Lindblad-Toh K."/>
            <person name="Llopart A."/>
            <person name="Long M."/>
            <person name="Low L."/>
            <person name="Lozovsky E."/>
            <person name="Lu J."/>
            <person name="Luo M."/>
            <person name="Machado C.A."/>
            <person name="Makalowski W."/>
            <person name="Marzo M."/>
            <person name="Matsuda M."/>
            <person name="Matzkin L."/>
            <person name="McAllister B."/>
            <person name="McBride C.S."/>
            <person name="McKernan B."/>
            <person name="McKernan K."/>
            <person name="Mendez-Lago M."/>
            <person name="Minx P."/>
            <person name="Mollenhauer M.U."/>
            <person name="Montooth K."/>
            <person name="Mount S.M."/>
            <person name="Mu X."/>
            <person name="Myers E."/>
            <person name="Negre B."/>
            <person name="Newfeld S."/>
            <person name="Nielsen R."/>
            <person name="Noor M.A."/>
            <person name="O'Grady P."/>
            <person name="Pachter L."/>
            <person name="Papaceit M."/>
            <person name="Parisi M.J."/>
            <person name="Parisi M."/>
            <person name="Parts L."/>
            <person name="Pedersen J.S."/>
            <person name="Pesole G."/>
            <person name="Phillippy A.M."/>
            <person name="Ponting C.P."/>
            <person name="Pop M."/>
            <person name="Porcelli D."/>
            <person name="Powell J.R."/>
            <person name="Prohaska S."/>
            <person name="Pruitt K."/>
            <person name="Puig M."/>
            <person name="Quesneville H."/>
            <person name="Ram K.R."/>
            <person name="Rand D."/>
            <person name="Rasmussen M.D."/>
            <person name="Reed L.K."/>
            <person name="Reenan R."/>
            <person name="Reily A."/>
            <person name="Remington K.A."/>
            <person name="Rieger T.T."/>
            <person name="Ritchie M.G."/>
            <person name="Robin C."/>
            <person name="Rogers Y.H."/>
            <person name="Rohde C."/>
            <person name="Rozas J."/>
            <person name="Rubenfield M.J."/>
            <person name="Ruiz A."/>
            <person name="Russo S."/>
            <person name="Salzberg S.L."/>
            <person name="Sanchez-Gracia A."/>
            <person name="Saranga D.J."/>
            <person name="Sato H."/>
            <person name="Schaeffer S.W."/>
            <person name="Schatz M.C."/>
            <person name="Schlenke T."/>
            <person name="Schwartz R."/>
            <person name="Segarra C."/>
            <person name="Singh R.S."/>
            <person name="Sirot L."/>
            <person name="Sirota M."/>
            <person name="Sisneros N.B."/>
            <person name="Smith C.D."/>
            <person name="Smith T.F."/>
            <person name="Spieth J."/>
            <person name="Stage D.E."/>
            <person name="Stark A."/>
            <person name="Stephan W."/>
            <person name="Strausberg R.L."/>
            <person name="Strempel S."/>
            <person name="Sturgill D."/>
            <person name="Sutton G."/>
            <person name="Sutton G.G."/>
            <person name="Tao W."/>
            <person name="Teichmann S."/>
            <person name="Tobari Y.N."/>
            <person name="Tomimura Y."/>
            <person name="Tsolas J.M."/>
            <person name="Valente V.L."/>
            <person name="Venter E."/>
            <person name="Venter J.C."/>
            <person name="Vicario S."/>
            <person name="Vieira F.G."/>
            <person name="Vilella A.J."/>
            <person name="Villasante A."/>
            <person name="Walenz B."/>
            <person name="Wang J."/>
            <person name="Wasserman M."/>
            <person name="Watts T."/>
            <person name="Wilson D."/>
            <person name="Wilson R.K."/>
            <person name="Wing R.A."/>
            <person name="Wolfner M.F."/>
            <person name="Wong A."/>
            <person name="Wong G.K."/>
            <person name="Wu C.I."/>
            <person name="Wu G."/>
            <person name="Yamamoto D."/>
            <person name="Yang H.P."/>
            <person name="Yang S.P."/>
            <person name="Yorke J.A."/>
            <person name="Yoshida K."/>
            <person name="Zdobnov E."/>
            <person name="Zhang P."/>
            <person name="Zhang Y."/>
            <person name="Zimin A.V."/>
            <person name="Baldwin J."/>
            <person name="Abdouelleil A."/>
            <person name="Abdulkadir J."/>
            <person name="Abebe A."/>
            <person name="Abera B."/>
            <person name="Abreu J."/>
            <person name="Acer S.C."/>
            <person name="Aftuck L."/>
            <person name="Alexander A."/>
            <person name="An P."/>
            <person name="Anderson E."/>
            <person name="Anderson S."/>
            <person name="Arachi H."/>
            <person name="Azer M."/>
            <person name="Bachantsang P."/>
            <person name="Barry A."/>
            <person name="Bayul T."/>
            <person name="Berlin A."/>
            <person name="Bessette D."/>
            <person name="Bloom T."/>
            <person name="Blye J."/>
            <person name="Boguslavskiy L."/>
            <person name="Bonnet C."/>
            <person name="Boukhgalter B."/>
            <person name="Bourzgui I."/>
            <person name="Brown A."/>
            <person name="Cahill P."/>
            <person name="Channer S."/>
            <person name="Cheshatsang Y."/>
            <person name="Chuda L."/>
            <person name="Citroen M."/>
            <person name="Collymore A."/>
            <person name="Cooke P."/>
            <person name="Costello M."/>
            <person name="D'Aco K."/>
            <person name="Daza R."/>
            <person name="De Haan G."/>
            <person name="DeGray S."/>
            <person name="DeMaso C."/>
            <person name="Dhargay N."/>
            <person name="Dooley K."/>
            <person name="Dooley E."/>
            <person name="Doricent M."/>
            <person name="Dorje P."/>
            <person name="Dorjee K."/>
            <person name="Dupes A."/>
            <person name="Elong R."/>
            <person name="Falk J."/>
            <person name="Farina A."/>
            <person name="Faro S."/>
            <person name="Ferguson D."/>
            <person name="Fisher S."/>
            <person name="Foley C.D."/>
            <person name="Franke A."/>
            <person name="Friedrich D."/>
            <person name="Gadbois L."/>
            <person name="Gearin G."/>
            <person name="Gearin C.R."/>
            <person name="Giannoukos G."/>
            <person name="Goode T."/>
            <person name="Graham J."/>
            <person name="Grandbois E."/>
            <person name="Grewal S."/>
            <person name="Gyaltsen K."/>
            <person name="Hafez N."/>
            <person name="Hagos B."/>
            <person name="Hall J."/>
            <person name="Henson C."/>
            <person name="Hollinger A."/>
            <person name="Honan T."/>
            <person name="Huard M.D."/>
            <person name="Hughes L."/>
            <person name="Hurhula B."/>
            <person name="Husby M.E."/>
            <person name="Kamat A."/>
            <person name="Kanga B."/>
            <person name="Kashin S."/>
            <person name="Khazanovich D."/>
            <person name="Kisner P."/>
            <person name="Lance K."/>
            <person name="Lara M."/>
            <person name="Lee W."/>
            <person name="Lennon N."/>
            <person name="Letendre F."/>
            <person name="LeVine R."/>
            <person name="Lipovsky A."/>
            <person name="Liu X."/>
            <person name="Liu J."/>
            <person name="Liu S."/>
            <person name="Lokyitsang T."/>
            <person name="Lokyitsang Y."/>
            <person name="Lubonja R."/>
            <person name="Lui A."/>
            <person name="MacDonald P."/>
            <person name="Magnisalis V."/>
            <person name="Maru K."/>
            <person name="Matthews C."/>
            <person name="McCusker W."/>
            <person name="McDonough S."/>
            <person name="Mehta T."/>
            <person name="Meldrim J."/>
            <person name="Meneus L."/>
            <person name="Mihai O."/>
            <person name="Mihalev A."/>
            <person name="Mihova T."/>
            <person name="Mittelman R."/>
            <person name="Mlenga V."/>
            <person name="Montmayeur A."/>
            <person name="Mulrain L."/>
            <person name="Navidi A."/>
            <person name="Naylor J."/>
            <person name="Negash T."/>
            <person name="Nguyen T."/>
            <person name="Nguyen N."/>
            <person name="Nicol R."/>
            <person name="Norbu C."/>
            <person name="Norbu N."/>
            <person name="Novod N."/>
            <person name="O'Neill B."/>
            <person name="Osman S."/>
            <person name="Markiewicz E."/>
            <person name="Oyono O.L."/>
            <person name="Patti C."/>
            <person name="Phunkhang P."/>
            <person name="Pierre F."/>
            <person name="Priest M."/>
            <person name="Raghuraman S."/>
            <person name="Rege F."/>
            <person name="Reyes R."/>
            <person name="Rise C."/>
            <person name="Rogov P."/>
            <person name="Ross K."/>
            <person name="Ryan E."/>
            <person name="Settipalli S."/>
            <person name="Shea T."/>
            <person name="Sherpa N."/>
            <person name="Shi L."/>
            <person name="Shih D."/>
            <person name="Sparrow T."/>
            <person name="Spaulding J."/>
            <person name="Stalker J."/>
            <person name="Stange-Thomann N."/>
            <person name="Stavropoulos S."/>
            <person name="Stone C."/>
            <person name="Strader C."/>
            <person name="Tesfaye S."/>
            <person name="Thomson T."/>
            <person name="Thoulutsang Y."/>
            <person name="Thoulutsang D."/>
            <person name="Topham K."/>
            <person name="Topping I."/>
            <person name="Tsamla T."/>
            <person name="Vassiliev H."/>
            <person name="Vo A."/>
            <person name="Wangchuk T."/>
            <person name="Wangdi T."/>
            <person name="Weiand M."/>
            <person name="Wilkinson J."/>
            <person name="Wilson A."/>
            <person name="Yadav S."/>
            <person name="Young G."/>
            <person name="Yu Q."/>
            <person name="Zembek L."/>
            <person name="Zhong D."/>
            <person name="Zimmer A."/>
            <person name="Zwirko Z."/>
            <person name="Jaffe D.B."/>
            <person name="Alvarez P."/>
            <person name="Brockman W."/>
            <person name="Butler J."/>
            <person name="Chin C."/>
            <person name="Gnerre S."/>
            <person name="Grabherr M."/>
            <person name="Kleber M."/>
            <person name="Mauceli E."/>
            <person name="MacCallum I."/>
        </authorList>
    </citation>
    <scope>NUCLEOTIDE SEQUENCE [LARGE SCALE GENOMIC DNA]</scope>
    <source>
        <strain evidence="3">MSH-3 / Tucson 14011-0111.49</strain>
    </source>
</reference>
<proteinExistence type="predicted"/>
<organism evidence="3">
    <name type="scientific">Drosophila persimilis</name>
    <name type="common">Fruit fly</name>
    <dbReference type="NCBI Taxonomy" id="7234"/>
    <lineage>
        <taxon>Eukaryota</taxon>
        <taxon>Metazoa</taxon>
        <taxon>Ecdysozoa</taxon>
        <taxon>Arthropoda</taxon>
        <taxon>Hexapoda</taxon>
        <taxon>Insecta</taxon>
        <taxon>Pterygota</taxon>
        <taxon>Neoptera</taxon>
        <taxon>Endopterygota</taxon>
        <taxon>Diptera</taxon>
        <taxon>Brachycera</taxon>
        <taxon>Muscomorpha</taxon>
        <taxon>Ephydroidea</taxon>
        <taxon>Drosophilidae</taxon>
        <taxon>Drosophila</taxon>
        <taxon>Sophophora</taxon>
    </lineage>
</organism>